<gene>
    <name evidence="2" type="ORF">NCTC11166_00006</name>
</gene>
<dbReference type="RefSeq" id="WP_181669085.1">
    <property type="nucleotide sequence ID" value="NZ_UAQP01000002.1"/>
</dbReference>
<reference evidence="2 3" key="1">
    <citation type="submission" date="2018-06" db="EMBL/GenBank/DDBJ databases">
        <authorList>
            <consortium name="Pathogen Informatics"/>
            <person name="Doyle S."/>
        </authorList>
    </citation>
    <scope>NUCLEOTIDE SEQUENCE [LARGE SCALE GENOMIC DNA]</scope>
    <source>
        <strain evidence="2 3">NCTC11166</strain>
    </source>
</reference>
<accession>A0A2X1B6J5</accession>
<proteinExistence type="predicted"/>
<feature type="transmembrane region" description="Helical" evidence="1">
    <location>
        <begin position="62"/>
        <end position="81"/>
    </location>
</feature>
<feature type="transmembrane region" description="Helical" evidence="1">
    <location>
        <begin position="12"/>
        <end position="31"/>
    </location>
</feature>
<name>A0A2X1B6J5_BREVE</name>
<organism evidence="2 3">
    <name type="scientific">Brevundimonas vesicularis</name>
    <name type="common">Pseudomonas vesicularis</name>
    <dbReference type="NCBI Taxonomy" id="41276"/>
    <lineage>
        <taxon>Bacteria</taxon>
        <taxon>Pseudomonadati</taxon>
        <taxon>Pseudomonadota</taxon>
        <taxon>Alphaproteobacteria</taxon>
        <taxon>Caulobacterales</taxon>
        <taxon>Caulobacteraceae</taxon>
        <taxon>Brevundimonas</taxon>
    </lineage>
</organism>
<dbReference type="EMBL" id="UAQP01000002">
    <property type="protein sequence ID" value="SPU51699.1"/>
    <property type="molecule type" value="Genomic_DNA"/>
</dbReference>
<dbReference type="AlphaFoldDB" id="A0A2X1B6J5"/>
<evidence type="ECO:0000256" key="1">
    <source>
        <dbReference type="SAM" id="Phobius"/>
    </source>
</evidence>
<keyword evidence="1" id="KW-1133">Transmembrane helix</keyword>
<protein>
    <submittedName>
        <fullName evidence="2">Uncharacterized protein</fullName>
    </submittedName>
</protein>
<evidence type="ECO:0000313" key="3">
    <source>
        <dbReference type="Proteomes" id="UP000251186"/>
    </source>
</evidence>
<evidence type="ECO:0000313" key="2">
    <source>
        <dbReference type="EMBL" id="SPU51699.1"/>
    </source>
</evidence>
<keyword evidence="1" id="KW-0812">Transmembrane</keyword>
<dbReference type="Proteomes" id="UP000251186">
    <property type="component" value="Unassembled WGS sequence"/>
</dbReference>
<sequence length="96" mass="10469">MQDYSLAAMQAATPKVFLKFALPSIVTMLFFGLQNLIAALRGVIFIAIGMAILPRLFGTDGIWLTLIASECLGLLAAIWLLKQLHRHLDSKTIAAV</sequence>
<keyword evidence="1" id="KW-0472">Membrane</keyword>